<sequence length="202" mass="21304">MLTNCINEKNITLFISAFFSDAETEGHSGGGGGNGGGAGSAPGGQDGSSPSGEDGSGGSNTDGCPPPLNENVEQSSDNPFVHIKGDFNYITRDWNYCDALFLSDLGVKDLLGIISSDPATFSDQLLEFISTIGNGVLGVAVPLYGQMQIGFYICAGGSFLMDLYMNEQYLKSGNGAGIYAINVSSLVHTQELLYSWLQIIRF</sequence>
<reference evidence="2" key="1">
    <citation type="submission" date="2019-08" db="EMBL/GenBank/DDBJ databases">
        <authorList>
            <person name="Kucharzyk K."/>
            <person name="Murdoch R.W."/>
            <person name="Higgins S."/>
            <person name="Loffler F."/>
        </authorList>
    </citation>
    <scope>NUCLEOTIDE SEQUENCE</scope>
</reference>
<proteinExistence type="predicted"/>
<feature type="region of interest" description="Disordered" evidence="1">
    <location>
        <begin position="25"/>
        <end position="77"/>
    </location>
</feature>
<feature type="compositionally biased region" description="Gly residues" evidence="1">
    <location>
        <begin position="27"/>
        <end position="46"/>
    </location>
</feature>
<dbReference type="EMBL" id="VSSQ01036066">
    <property type="protein sequence ID" value="MPM88450.1"/>
    <property type="molecule type" value="Genomic_DNA"/>
</dbReference>
<protein>
    <submittedName>
        <fullName evidence="2">Uncharacterized protein</fullName>
    </submittedName>
</protein>
<evidence type="ECO:0000256" key="1">
    <source>
        <dbReference type="SAM" id="MobiDB-lite"/>
    </source>
</evidence>
<dbReference type="AlphaFoldDB" id="A0A645DG45"/>
<name>A0A645DG45_9ZZZZ</name>
<accession>A0A645DG45</accession>
<organism evidence="2">
    <name type="scientific">bioreactor metagenome</name>
    <dbReference type="NCBI Taxonomy" id="1076179"/>
    <lineage>
        <taxon>unclassified sequences</taxon>
        <taxon>metagenomes</taxon>
        <taxon>ecological metagenomes</taxon>
    </lineage>
</organism>
<comment type="caution">
    <text evidence="2">The sequence shown here is derived from an EMBL/GenBank/DDBJ whole genome shotgun (WGS) entry which is preliminary data.</text>
</comment>
<gene>
    <name evidence="2" type="ORF">SDC9_135554</name>
</gene>
<evidence type="ECO:0000313" key="2">
    <source>
        <dbReference type="EMBL" id="MPM88450.1"/>
    </source>
</evidence>